<keyword evidence="4" id="KW-1185">Reference proteome</keyword>
<dbReference type="Proteomes" id="UP000186309">
    <property type="component" value="Chromosome"/>
</dbReference>
<dbReference type="Pfam" id="PF08818">
    <property type="entry name" value="DUF1801"/>
    <property type="match status" value="2"/>
</dbReference>
<evidence type="ECO:0000313" key="3">
    <source>
        <dbReference type="EMBL" id="APW61603.1"/>
    </source>
</evidence>
<dbReference type="InterPro" id="IPR014922">
    <property type="entry name" value="YdhG-like"/>
</dbReference>
<evidence type="ECO:0000259" key="2">
    <source>
        <dbReference type="Pfam" id="PF08818"/>
    </source>
</evidence>
<evidence type="ECO:0000256" key="1">
    <source>
        <dbReference type="SAM" id="MobiDB-lite"/>
    </source>
</evidence>
<gene>
    <name evidence="3" type="ORF">BSF38_03124</name>
</gene>
<protein>
    <recommendedName>
        <fullName evidence="2">YdhG-like domain-containing protein</fullName>
    </recommendedName>
</protein>
<feature type="compositionally biased region" description="Basic residues" evidence="1">
    <location>
        <begin position="7"/>
        <end position="24"/>
    </location>
</feature>
<dbReference type="SUPFAM" id="SSF159888">
    <property type="entry name" value="YdhG-like"/>
    <property type="match status" value="2"/>
</dbReference>
<feature type="region of interest" description="Disordered" evidence="1">
    <location>
        <begin position="1"/>
        <end position="72"/>
    </location>
</feature>
<accession>A0A1U7CRU8</accession>
<reference evidence="4" key="1">
    <citation type="submission" date="2016-12" db="EMBL/GenBank/DDBJ databases">
        <title>Comparative genomics of four Isosphaeraceae planctomycetes: a common pool of plasmids and glycoside hydrolase genes.</title>
        <authorList>
            <person name="Ivanova A."/>
        </authorList>
    </citation>
    <scope>NUCLEOTIDE SEQUENCE [LARGE SCALE GENOMIC DNA]</scope>
    <source>
        <strain evidence="4">PX4</strain>
    </source>
</reference>
<dbReference type="AlphaFoldDB" id="A0A1U7CRU8"/>
<evidence type="ECO:0000313" key="4">
    <source>
        <dbReference type="Proteomes" id="UP000186309"/>
    </source>
</evidence>
<dbReference type="KEGG" id="pbor:BSF38_03124"/>
<feature type="domain" description="YdhG-like" evidence="2">
    <location>
        <begin position="85"/>
        <end position="180"/>
    </location>
</feature>
<dbReference type="EMBL" id="CP019082">
    <property type="protein sequence ID" value="APW61603.1"/>
    <property type="molecule type" value="Genomic_DNA"/>
</dbReference>
<name>A0A1U7CRU8_9BACT</name>
<proteinExistence type="predicted"/>
<dbReference type="STRING" id="1387353.BSF38_03124"/>
<sequence length="343" mass="37180">MTESKAKPKAKGASRASKPRKSATKSKSGASEAKPLELLAGGDPQIAKADGDAPVPAGIRSREQATGEPASRLIDQRIRDLGGWRGETLARMRALILEADPEMTEEWKWMGTPVWSHHGIVCTGESYTKVVKLTFARGAKIPDPSRLFNSSLEGNTRRAIDIHEGEKVDAGAFKALVKAAAARNGPPVKKAKPGAKGVKPIEVREGEKVAVVLLSGGNPQIAKADGDAPVQAYIAAMPGWKRDLGKRLDALIARSVPDVRKAVRWNSPFYGIEGQGWFLSFHVLTHYVKVTFFRGMSLRPVPSGGTVRSKDARWIDIREGDQLDEEQMATWVKQAAVLPGWVP</sequence>
<feature type="domain" description="YdhG-like" evidence="2">
    <location>
        <begin position="241"/>
        <end position="335"/>
    </location>
</feature>
<dbReference type="Gene3D" id="3.90.1150.200">
    <property type="match status" value="1"/>
</dbReference>
<organism evidence="3 4">
    <name type="scientific">Paludisphaera borealis</name>
    <dbReference type="NCBI Taxonomy" id="1387353"/>
    <lineage>
        <taxon>Bacteria</taxon>
        <taxon>Pseudomonadati</taxon>
        <taxon>Planctomycetota</taxon>
        <taxon>Planctomycetia</taxon>
        <taxon>Isosphaerales</taxon>
        <taxon>Isosphaeraceae</taxon>
        <taxon>Paludisphaera</taxon>
    </lineage>
</organism>